<accession>A0A822YGX5</accession>
<dbReference type="AlphaFoldDB" id="A0A822YGX5"/>
<feature type="region of interest" description="Disordered" evidence="1">
    <location>
        <begin position="1"/>
        <end position="37"/>
    </location>
</feature>
<reference evidence="2 3" key="1">
    <citation type="journal article" date="2020" name="Mol. Biol. Evol.">
        <title>Distinct Expression and Methylation Patterns for Genes with Different Fates following a Single Whole-Genome Duplication in Flowering Plants.</title>
        <authorList>
            <person name="Shi T."/>
            <person name="Rahmani R.S."/>
            <person name="Gugger P.F."/>
            <person name="Wang M."/>
            <person name="Li H."/>
            <person name="Zhang Y."/>
            <person name="Li Z."/>
            <person name="Wang Q."/>
            <person name="Van de Peer Y."/>
            <person name="Marchal K."/>
            <person name="Chen J."/>
        </authorList>
    </citation>
    <scope>NUCLEOTIDE SEQUENCE [LARGE SCALE GENOMIC DNA]</scope>
    <source>
        <tissue evidence="2">Leaf</tissue>
    </source>
</reference>
<name>A0A822YGX5_NELNU</name>
<sequence>MTRKKKKKEGRENREANKLLNRRRWRGEERGEGGSGNNGCGWCCERNYNEYKETEVKVHCNREIAVCSRSRRRSCSRSLFSSEEEKRRRERKLPEMAASLFLSKEERKSL</sequence>
<dbReference type="EMBL" id="DUZY01000003">
    <property type="protein sequence ID" value="DAD31840.1"/>
    <property type="molecule type" value="Genomic_DNA"/>
</dbReference>
<keyword evidence="3" id="KW-1185">Reference proteome</keyword>
<evidence type="ECO:0000256" key="1">
    <source>
        <dbReference type="SAM" id="MobiDB-lite"/>
    </source>
</evidence>
<evidence type="ECO:0000313" key="3">
    <source>
        <dbReference type="Proteomes" id="UP000607653"/>
    </source>
</evidence>
<proteinExistence type="predicted"/>
<dbReference type="Proteomes" id="UP000607653">
    <property type="component" value="Unassembled WGS sequence"/>
</dbReference>
<evidence type="ECO:0000313" key="2">
    <source>
        <dbReference type="EMBL" id="DAD31840.1"/>
    </source>
</evidence>
<organism evidence="2 3">
    <name type="scientific">Nelumbo nucifera</name>
    <name type="common">Sacred lotus</name>
    <dbReference type="NCBI Taxonomy" id="4432"/>
    <lineage>
        <taxon>Eukaryota</taxon>
        <taxon>Viridiplantae</taxon>
        <taxon>Streptophyta</taxon>
        <taxon>Embryophyta</taxon>
        <taxon>Tracheophyta</taxon>
        <taxon>Spermatophyta</taxon>
        <taxon>Magnoliopsida</taxon>
        <taxon>Proteales</taxon>
        <taxon>Nelumbonaceae</taxon>
        <taxon>Nelumbo</taxon>
    </lineage>
</organism>
<feature type="region of interest" description="Disordered" evidence="1">
    <location>
        <begin position="72"/>
        <end position="92"/>
    </location>
</feature>
<comment type="caution">
    <text evidence="2">The sequence shown here is derived from an EMBL/GenBank/DDBJ whole genome shotgun (WGS) entry which is preliminary data.</text>
</comment>
<protein>
    <submittedName>
        <fullName evidence="2">Uncharacterized protein</fullName>
    </submittedName>
</protein>
<gene>
    <name evidence="2" type="ORF">HUJ06_010691</name>
</gene>